<feature type="transmembrane region" description="Helical" evidence="4">
    <location>
        <begin position="136"/>
        <end position="169"/>
    </location>
</feature>
<dbReference type="PANTHER" id="PTHR46347">
    <property type="entry name" value="RING/FYVE/PHD ZINC FINGER SUPERFAMILY PROTEIN"/>
    <property type="match status" value="1"/>
</dbReference>
<evidence type="ECO:0000256" key="1">
    <source>
        <dbReference type="ARBA" id="ARBA00022723"/>
    </source>
</evidence>
<dbReference type="GO" id="GO:0008270">
    <property type="term" value="F:zinc ion binding"/>
    <property type="evidence" value="ECO:0007669"/>
    <property type="project" value="UniProtKB-KW"/>
</dbReference>
<protein>
    <recommendedName>
        <fullName evidence="5">RING-CH-type domain-containing protein</fullName>
    </recommendedName>
</protein>
<keyword evidence="4" id="KW-0812">Transmembrane</keyword>
<keyword evidence="1" id="KW-0479">Metal-binding</keyword>
<dbReference type="AlphaFoldDB" id="A0A7J6QD07"/>
<dbReference type="InterPro" id="IPR011016">
    <property type="entry name" value="Znf_RING-CH"/>
</dbReference>
<feature type="domain" description="RING-CH-type" evidence="5">
    <location>
        <begin position="65"/>
        <end position="129"/>
    </location>
</feature>
<evidence type="ECO:0000256" key="4">
    <source>
        <dbReference type="SAM" id="Phobius"/>
    </source>
</evidence>
<feature type="non-terminal residue" evidence="6">
    <location>
        <position position="1"/>
    </location>
</feature>
<organism evidence="6 7">
    <name type="scientific">Perkinsus olseni</name>
    <name type="common">Perkinsus atlanticus</name>
    <dbReference type="NCBI Taxonomy" id="32597"/>
    <lineage>
        <taxon>Eukaryota</taxon>
        <taxon>Sar</taxon>
        <taxon>Alveolata</taxon>
        <taxon>Perkinsozoa</taxon>
        <taxon>Perkinsea</taxon>
        <taxon>Perkinsida</taxon>
        <taxon>Perkinsidae</taxon>
        <taxon>Perkinsus</taxon>
    </lineage>
</organism>
<dbReference type="SMART" id="SM00744">
    <property type="entry name" value="RINGv"/>
    <property type="match status" value="1"/>
</dbReference>
<proteinExistence type="predicted"/>
<evidence type="ECO:0000256" key="2">
    <source>
        <dbReference type="ARBA" id="ARBA00022771"/>
    </source>
</evidence>
<comment type="caution">
    <text evidence="6">The sequence shown here is derived from an EMBL/GenBank/DDBJ whole genome shotgun (WGS) entry which is preliminary data.</text>
</comment>
<feature type="transmembrane region" description="Helical" evidence="4">
    <location>
        <begin position="189"/>
        <end position="213"/>
    </location>
</feature>
<dbReference type="Proteomes" id="UP000574390">
    <property type="component" value="Unassembled WGS sequence"/>
</dbReference>
<dbReference type="Gene3D" id="3.30.40.10">
    <property type="entry name" value="Zinc/RING finger domain, C3HC4 (zinc finger)"/>
    <property type="match status" value="1"/>
</dbReference>
<dbReference type="CDD" id="cd16495">
    <property type="entry name" value="RING_CH-C4HC3_MARCH"/>
    <property type="match status" value="1"/>
</dbReference>
<feature type="transmembrane region" description="Helical" evidence="4">
    <location>
        <begin position="225"/>
        <end position="244"/>
    </location>
</feature>
<keyword evidence="2" id="KW-0863">Zinc-finger</keyword>
<keyword evidence="4" id="KW-1133">Transmembrane helix</keyword>
<dbReference type="SUPFAM" id="SSF57850">
    <property type="entry name" value="RING/U-box"/>
    <property type="match status" value="1"/>
</dbReference>
<evidence type="ECO:0000313" key="6">
    <source>
        <dbReference type="EMBL" id="KAF4706102.1"/>
    </source>
</evidence>
<dbReference type="PROSITE" id="PS51292">
    <property type="entry name" value="ZF_RING_CH"/>
    <property type="match status" value="1"/>
</dbReference>
<keyword evidence="3" id="KW-0862">Zinc</keyword>
<dbReference type="Pfam" id="PF12906">
    <property type="entry name" value="RINGv"/>
    <property type="match status" value="1"/>
</dbReference>
<accession>A0A7J6QD07</accession>
<sequence>RVDKALQARDLPQNRYFVQHFFSSSNMRTSAEARSSLGDVYAHSIDQAEARKYLTRLYESILERSAPTEEKVCRICSGTAADGRLISPCRCKGSMKYVHVECLNQWRKVATNRDNFFQCQTCKYKYKFKRTWFAGLLTNPVIVGLCTVLVLLLLIVLCGFFGLMLGYFFPSEEEDVGFLWFLIAGHRWAWYDFLLRGVTIVGLSGFAQLIFYIPRFGVENQPRGGRVDVMVLIIIVAGLIKVFAELYSSVREWSEYYLAHAESLILDVPDDDDDPSVSLHCRDGSVWTKQ</sequence>
<keyword evidence="4" id="KW-0472">Membrane</keyword>
<evidence type="ECO:0000256" key="3">
    <source>
        <dbReference type="ARBA" id="ARBA00022833"/>
    </source>
</evidence>
<gene>
    <name evidence="6" type="ORF">FOZ62_026649</name>
</gene>
<evidence type="ECO:0000313" key="7">
    <source>
        <dbReference type="Proteomes" id="UP000574390"/>
    </source>
</evidence>
<dbReference type="PANTHER" id="PTHR46347:SF1">
    <property type="entry name" value="RING_FYVE_PHD ZINC FINGER SUPERFAMILY PROTEIN"/>
    <property type="match status" value="1"/>
</dbReference>
<dbReference type="EMBL" id="JABANM010030525">
    <property type="protein sequence ID" value="KAF4706102.1"/>
    <property type="molecule type" value="Genomic_DNA"/>
</dbReference>
<evidence type="ECO:0000259" key="5">
    <source>
        <dbReference type="PROSITE" id="PS51292"/>
    </source>
</evidence>
<dbReference type="InterPro" id="IPR013083">
    <property type="entry name" value="Znf_RING/FYVE/PHD"/>
</dbReference>
<name>A0A7J6QD07_PEROL</name>
<reference evidence="6 7" key="1">
    <citation type="submission" date="2020-04" db="EMBL/GenBank/DDBJ databases">
        <title>Perkinsus olseni comparative genomics.</title>
        <authorList>
            <person name="Bogema D.R."/>
        </authorList>
    </citation>
    <scope>NUCLEOTIDE SEQUENCE [LARGE SCALE GENOMIC DNA]</scope>
    <source>
        <strain evidence="6">ATCC PRA-205</strain>
    </source>
</reference>